<dbReference type="GO" id="GO:0032807">
    <property type="term" value="C:DNA ligase IV complex"/>
    <property type="evidence" value="ECO:0007669"/>
    <property type="project" value="TreeGrafter"/>
</dbReference>
<dbReference type="InterPro" id="IPR053829">
    <property type="entry name" value="XLF-like_CC"/>
</dbReference>
<dbReference type="PANTHER" id="PTHR32235">
    <property type="entry name" value="NON-HOMOLOGOUS END-JOINING FACTOR 1"/>
    <property type="match status" value="1"/>
</dbReference>
<evidence type="ECO:0000256" key="4">
    <source>
        <dbReference type="ARBA" id="ARBA00023242"/>
    </source>
</evidence>
<dbReference type="AlphaFoldDB" id="A0AAW2HQC7"/>
<dbReference type="GO" id="GO:0006303">
    <property type="term" value="P:double-strand break repair via nonhomologous end joining"/>
    <property type="evidence" value="ECO:0007669"/>
    <property type="project" value="TreeGrafter"/>
</dbReference>
<evidence type="ECO:0000256" key="3">
    <source>
        <dbReference type="ARBA" id="ARBA00023204"/>
    </source>
</evidence>
<dbReference type="EMBL" id="JARGDH010000004">
    <property type="protein sequence ID" value="KAL0271843.1"/>
    <property type="molecule type" value="Genomic_DNA"/>
</dbReference>
<evidence type="ECO:0000256" key="1">
    <source>
        <dbReference type="ARBA" id="ARBA00004123"/>
    </source>
</evidence>
<reference evidence="7" key="1">
    <citation type="journal article" date="2024" name="Gigascience">
        <title>Chromosome-level genome of the poultry shaft louse Menopon gallinae provides insight into the host-switching and adaptive evolution of parasitic lice.</title>
        <authorList>
            <person name="Xu Y."/>
            <person name="Ma L."/>
            <person name="Liu S."/>
            <person name="Liang Y."/>
            <person name="Liu Q."/>
            <person name="He Z."/>
            <person name="Tian L."/>
            <person name="Duan Y."/>
            <person name="Cai W."/>
            <person name="Li H."/>
            <person name="Song F."/>
        </authorList>
    </citation>
    <scope>NUCLEOTIDE SEQUENCE</scope>
    <source>
        <strain evidence="7">Cailab_2023a</strain>
    </source>
</reference>
<dbReference type="PANTHER" id="PTHR32235:SF1">
    <property type="entry name" value="NON-HOMOLOGOUS END-JOINING FACTOR 1"/>
    <property type="match status" value="1"/>
</dbReference>
<gene>
    <name evidence="7" type="ORF">PYX00_008809</name>
</gene>
<feature type="domain" description="XLF-like coiled-coil region" evidence="6">
    <location>
        <begin position="47"/>
        <end position="81"/>
    </location>
</feature>
<evidence type="ECO:0000313" key="7">
    <source>
        <dbReference type="EMBL" id="KAL0271843.1"/>
    </source>
</evidence>
<sequence>MWTSLSLDNLILKWKKTEFGCNVHVSDFIHIWSLNLKNEEIEVIFKLFQELLLPMITVAATLQLRENKLIEIITRKDAEINEYKRENTPIKRNHLITKKFNADRFKERGFAENDSSVSAVESNPSLIFDLIDIKLFSSFMDSDINNSNVDKKNINENLEAECIITNSNAISSHNSANDKEEDLIGL</sequence>
<evidence type="ECO:0000256" key="5">
    <source>
        <dbReference type="ARBA" id="ARBA00025747"/>
    </source>
</evidence>
<organism evidence="7">
    <name type="scientific">Menopon gallinae</name>
    <name type="common">poultry shaft louse</name>
    <dbReference type="NCBI Taxonomy" id="328185"/>
    <lineage>
        <taxon>Eukaryota</taxon>
        <taxon>Metazoa</taxon>
        <taxon>Ecdysozoa</taxon>
        <taxon>Arthropoda</taxon>
        <taxon>Hexapoda</taxon>
        <taxon>Insecta</taxon>
        <taxon>Pterygota</taxon>
        <taxon>Neoptera</taxon>
        <taxon>Paraneoptera</taxon>
        <taxon>Psocodea</taxon>
        <taxon>Troctomorpha</taxon>
        <taxon>Phthiraptera</taxon>
        <taxon>Amblycera</taxon>
        <taxon>Menoponidae</taxon>
        <taxon>Menopon</taxon>
    </lineage>
</organism>
<evidence type="ECO:0000259" key="6">
    <source>
        <dbReference type="Pfam" id="PF21928"/>
    </source>
</evidence>
<dbReference type="Gene3D" id="1.10.287.450">
    <property type="entry name" value="Helix hairpin bin"/>
    <property type="match status" value="1"/>
</dbReference>
<protein>
    <recommendedName>
        <fullName evidence="6">XLF-like coiled-coil region domain-containing protein</fullName>
    </recommendedName>
</protein>
<dbReference type="GO" id="GO:0045027">
    <property type="term" value="F:DNA end binding"/>
    <property type="evidence" value="ECO:0007669"/>
    <property type="project" value="TreeGrafter"/>
</dbReference>
<keyword evidence="3" id="KW-0234">DNA repair</keyword>
<accession>A0AAW2HQC7</accession>
<name>A0AAW2HQC7_9NEOP</name>
<evidence type="ECO:0000256" key="2">
    <source>
        <dbReference type="ARBA" id="ARBA00022763"/>
    </source>
</evidence>
<keyword evidence="4" id="KW-0539">Nucleus</keyword>
<dbReference type="InterPro" id="IPR052287">
    <property type="entry name" value="NHEJ_factor"/>
</dbReference>
<comment type="similarity">
    <text evidence="5">Belongs to the XRCC4-XLF family. XLF subfamily.</text>
</comment>
<comment type="caution">
    <text evidence="7">The sequence shown here is derived from an EMBL/GenBank/DDBJ whole genome shotgun (WGS) entry which is preliminary data.</text>
</comment>
<keyword evidence="2" id="KW-0227">DNA damage</keyword>
<proteinExistence type="inferred from homology"/>
<dbReference type="Pfam" id="PF21928">
    <property type="entry name" value="XLF_CC"/>
    <property type="match status" value="1"/>
</dbReference>
<comment type="subcellular location">
    <subcellularLocation>
        <location evidence="1">Nucleus</location>
    </subcellularLocation>
</comment>